<sequence length="261" mass="29119">MKKTILFALIAFIFTSKVYADQNPSPEVSVTSEQQQGTQSEAVAISSLDPYESFNRSMFDFNMAFHDAIGRPLANAYREIPQPARTGVENFLNNLKEPLSALNSFLQGNIEDGLGGIMRFALNSTLGLFGILDIATEAGLPSKNEDFGQTLYVWGVWDNANYLVLPLLGPTTTRNLFGDVTESVTDPTQVYDAADLETEERMVIFATSGFVEYTKIAPLLDDLQNQPDPYYFSRESYIQYRIGQIYNGKPPTPDLDDFDID</sequence>
<dbReference type="GO" id="GO:0120010">
    <property type="term" value="P:intermembrane phospholipid transfer"/>
    <property type="evidence" value="ECO:0007669"/>
    <property type="project" value="TreeGrafter"/>
</dbReference>
<evidence type="ECO:0000313" key="5">
    <source>
        <dbReference type="Proteomes" id="UP000504724"/>
    </source>
</evidence>
<gene>
    <name evidence="4" type="ORF">HQN79_00160</name>
</gene>
<keyword evidence="4" id="KW-0449">Lipoprotein</keyword>
<organism evidence="4 5">
    <name type="scientific">Thiomicrorhabdus xiamenensis</name>
    <dbReference type="NCBI Taxonomy" id="2739063"/>
    <lineage>
        <taxon>Bacteria</taxon>
        <taxon>Pseudomonadati</taxon>
        <taxon>Pseudomonadota</taxon>
        <taxon>Gammaproteobacteria</taxon>
        <taxon>Thiotrichales</taxon>
        <taxon>Piscirickettsiaceae</taxon>
        <taxon>Thiomicrorhabdus</taxon>
    </lineage>
</organism>
<dbReference type="PANTHER" id="PTHR30035">
    <property type="entry name" value="LIPOPROTEIN VACJ-RELATED"/>
    <property type="match status" value="1"/>
</dbReference>
<protein>
    <submittedName>
        <fullName evidence="4">VacJ family lipoprotein</fullName>
    </submittedName>
</protein>
<dbReference type="KEGG" id="txa:HQN79_00160"/>
<dbReference type="GO" id="GO:0016020">
    <property type="term" value="C:membrane"/>
    <property type="evidence" value="ECO:0007669"/>
    <property type="project" value="InterPro"/>
</dbReference>
<feature type="chain" id="PRO_5028919368" evidence="3">
    <location>
        <begin position="21"/>
        <end position="261"/>
    </location>
</feature>
<dbReference type="Proteomes" id="UP000504724">
    <property type="component" value="Chromosome"/>
</dbReference>
<evidence type="ECO:0000313" key="4">
    <source>
        <dbReference type="EMBL" id="QKI88092.1"/>
    </source>
</evidence>
<dbReference type="Pfam" id="PF04333">
    <property type="entry name" value="MlaA"/>
    <property type="match status" value="1"/>
</dbReference>
<comment type="similarity">
    <text evidence="1">Belongs to the MlaA family.</text>
</comment>
<dbReference type="InterPro" id="IPR007428">
    <property type="entry name" value="MlaA"/>
</dbReference>
<feature type="signal peptide" evidence="3">
    <location>
        <begin position="1"/>
        <end position="20"/>
    </location>
</feature>
<dbReference type="PRINTS" id="PR01805">
    <property type="entry name" value="VACJLIPOPROT"/>
</dbReference>
<dbReference type="PANTHER" id="PTHR30035:SF3">
    <property type="entry name" value="INTERMEMBRANE PHOSPHOLIPID TRANSPORT SYSTEM LIPOPROTEIN MLAA"/>
    <property type="match status" value="1"/>
</dbReference>
<dbReference type="EMBL" id="CP054020">
    <property type="protein sequence ID" value="QKI88092.1"/>
    <property type="molecule type" value="Genomic_DNA"/>
</dbReference>
<keyword evidence="5" id="KW-1185">Reference proteome</keyword>
<reference evidence="4 5" key="1">
    <citation type="submission" date="2020-05" db="EMBL/GenBank/DDBJ databases">
        <title>Thiomicrorhabdus sediminis sp.nov. and Thiomicrorhabdus xiamenensis sp.nov., novel sulfur-oxidizing bacteria isolated from coastal sediment.</title>
        <authorList>
            <person name="Liu X."/>
        </authorList>
    </citation>
    <scope>NUCLEOTIDE SEQUENCE [LARGE SCALE GENOMIC DNA]</scope>
    <source>
        <strain evidence="4 5">G2</strain>
    </source>
</reference>
<dbReference type="AlphaFoldDB" id="A0A7D4NPN6"/>
<dbReference type="RefSeq" id="WP_173283683.1">
    <property type="nucleotide sequence ID" value="NZ_CP054020.1"/>
</dbReference>
<name>A0A7D4NPN6_9GAMM</name>
<evidence type="ECO:0000256" key="3">
    <source>
        <dbReference type="SAM" id="SignalP"/>
    </source>
</evidence>
<keyword evidence="2 3" id="KW-0732">Signal</keyword>
<proteinExistence type="inferred from homology"/>
<accession>A0A7D4NPN6</accession>
<evidence type="ECO:0000256" key="1">
    <source>
        <dbReference type="ARBA" id="ARBA00010634"/>
    </source>
</evidence>
<evidence type="ECO:0000256" key="2">
    <source>
        <dbReference type="ARBA" id="ARBA00022729"/>
    </source>
</evidence>